<feature type="domain" description="HDOD" evidence="1">
    <location>
        <begin position="22"/>
        <end position="209"/>
    </location>
</feature>
<dbReference type="Proteomes" id="UP000191110">
    <property type="component" value="Unassembled WGS sequence"/>
</dbReference>
<dbReference type="InterPro" id="IPR006675">
    <property type="entry name" value="HDIG_dom"/>
</dbReference>
<dbReference type="EMBL" id="MPRL01000003">
    <property type="protein sequence ID" value="OOZ42013.1"/>
    <property type="molecule type" value="Genomic_DNA"/>
</dbReference>
<dbReference type="CDD" id="cd00077">
    <property type="entry name" value="HDc"/>
    <property type="match status" value="1"/>
</dbReference>
<dbReference type="SUPFAM" id="SSF109604">
    <property type="entry name" value="HD-domain/PDEase-like"/>
    <property type="match status" value="1"/>
</dbReference>
<accession>A0A1T2LA80</accession>
<evidence type="ECO:0000313" key="2">
    <source>
        <dbReference type="EMBL" id="OOZ42013.1"/>
    </source>
</evidence>
<keyword evidence="3" id="KW-1185">Reference proteome</keyword>
<dbReference type="InterPro" id="IPR052340">
    <property type="entry name" value="RNase_Y/CdgJ"/>
</dbReference>
<name>A0A1T2LA80_9GAMM</name>
<dbReference type="RefSeq" id="WP_172840055.1">
    <property type="nucleotide sequence ID" value="NZ_MPRL01000003.1"/>
</dbReference>
<comment type="caution">
    <text evidence="2">The sequence shown here is derived from an EMBL/GenBank/DDBJ whole genome shotgun (WGS) entry which is preliminary data.</text>
</comment>
<dbReference type="Gene3D" id="1.10.3210.10">
    <property type="entry name" value="Hypothetical protein af1432"/>
    <property type="match status" value="1"/>
</dbReference>
<reference evidence="2 3" key="1">
    <citation type="submission" date="2016-11" db="EMBL/GenBank/DDBJ databases">
        <title>Mixed transmission modes and dynamic genome evolution in an obligate animal-bacterial symbiosis.</title>
        <authorList>
            <person name="Russell S.L."/>
            <person name="Corbett-Detig R.B."/>
            <person name="Cavanaugh C.M."/>
        </authorList>
    </citation>
    <scope>NUCLEOTIDE SEQUENCE [LARGE SCALE GENOMIC DNA]</scope>
    <source>
        <strain evidence="2">Sveles-Q1</strain>
    </source>
</reference>
<evidence type="ECO:0000313" key="3">
    <source>
        <dbReference type="Proteomes" id="UP000191110"/>
    </source>
</evidence>
<evidence type="ECO:0000259" key="1">
    <source>
        <dbReference type="PROSITE" id="PS51833"/>
    </source>
</evidence>
<dbReference type="PANTHER" id="PTHR33525">
    <property type="match status" value="1"/>
</dbReference>
<proteinExistence type="predicted"/>
<protein>
    <recommendedName>
        <fullName evidence="1">HDOD domain-containing protein</fullName>
    </recommendedName>
</protein>
<gene>
    <name evidence="2" type="ORF">BOW53_01355</name>
</gene>
<dbReference type="NCBIfam" id="TIGR00277">
    <property type="entry name" value="HDIG"/>
    <property type="match status" value="1"/>
</dbReference>
<sequence length="279" mass="30597">MDTKEDFIAEIEADLANNTLVLPTLPEVALKARDTVEDPECSVTEVAAITATDPSLSARLLQVANSPLYRARAPIENLKTAISRMGLTTTRNLITSLVMQQMFQATSEALDTRLRTLWEHHVNVAAISRVLAMAFPHLDPDEALLAGLIHDIGALPVLSKAEGYRTMIKNIELLDRCVRELHTDLGRKILQSWQFPQELIDVAANHEDITRDHDGPVDYTDLVIVANLQSYAGTDHPLASVDGSTVPAFDKVGIEPEIHIGDIDDNAEQIEAVQSILLG</sequence>
<dbReference type="Pfam" id="PF08668">
    <property type="entry name" value="HDOD"/>
    <property type="match status" value="1"/>
</dbReference>
<dbReference type="AlphaFoldDB" id="A0A1T2LA80"/>
<dbReference type="InterPro" id="IPR013976">
    <property type="entry name" value="HDOD"/>
</dbReference>
<organism evidence="2 3">
    <name type="scientific">Solemya pervernicosa gill symbiont</name>
    <dbReference type="NCBI Taxonomy" id="642797"/>
    <lineage>
        <taxon>Bacteria</taxon>
        <taxon>Pseudomonadati</taxon>
        <taxon>Pseudomonadota</taxon>
        <taxon>Gammaproteobacteria</taxon>
        <taxon>sulfur-oxidizing symbionts</taxon>
    </lineage>
</organism>
<dbReference type="PANTHER" id="PTHR33525:SF3">
    <property type="entry name" value="RIBONUCLEASE Y"/>
    <property type="match status" value="1"/>
</dbReference>
<dbReference type="PROSITE" id="PS51833">
    <property type="entry name" value="HDOD"/>
    <property type="match status" value="1"/>
</dbReference>
<dbReference type="InterPro" id="IPR003607">
    <property type="entry name" value="HD/PDEase_dom"/>
</dbReference>